<evidence type="ECO:0000259" key="4">
    <source>
        <dbReference type="PROSITE" id="PS50929"/>
    </source>
</evidence>
<dbReference type="SUPFAM" id="SSF90123">
    <property type="entry name" value="ABC transporter transmembrane region"/>
    <property type="match status" value="1"/>
</dbReference>
<dbReference type="InterPro" id="IPR036640">
    <property type="entry name" value="ABC1_TM_sf"/>
</dbReference>
<organism evidence="5">
    <name type="scientific">Timema cristinae</name>
    <name type="common">Walking stick</name>
    <dbReference type="NCBI Taxonomy" id="61476"/>
    <lineage>
        <taxon>Eukaryota</taxon>
        <taxon>Metazoa</taxon>
        <taxon>Ecdysozoa</taxon>
        <taxon>Arthropoda</taxon>
        <taxon>Hexapoda</taxon>
        <taxon>Insecta</taxon>
        <taxon>Pterygota</taxon>
        <taxon>Neoptera</taxon>
        <taxon>Polyneoptera</taxon>
        <taxon>Phasmatodea</taxon>
        <taxon>Timematodea</taxon>
        <taxon>Timematoidea</taxon>
        <taxon>Timematidae</taxon>
        <taxon>Timema</taxon>
    </lineage>
</organism>
<dbReference type="Pfam" id="PF00664">
    <property type="entry name" value="ABC_membrane"/>
    <property type="match status" value="1"/>
</dbReference>
<evidence type="ECO:0000256" key="2">
    <source>
        <dbReference type="ARBA" id="ARBA00022989"/>
    </source>
</evidence>
<keyword evidence="1" id="KW-0812">Transmembrane</keyword>
<protein>
    <recommendedName>
        <fullName evidence="4">ABC transmembrane type-1 domain-containing protein</fullName>
    </recommendedName>
</protein>
<accession>A0A7R9H4P0</accession>
<dbReference type="EMBL" id="OC320942">
    <property type="protein sequence ID" value="CAD7409121.1"/>
    <property type="molecule type" value="Genomic_DNA"/>
</dbReference>
<dbReference type="GO" id="GO:0140359">
    <property type="term" value="F:ABC-type transporter activity"/>
    <property type="evidence" value="ECO:0007669"/>
    <property type="project" value="InterPro"/>
</dbReference>
<proteinExistence type="predicted"/>
<evidence type="ECO:0000256" key="3">
    <source>
        <dbReference type="ARBA" id="ARBA00023136"/>
    </source>
</evidence>
<dbReference type="GO" id="GO:0005524">
    <property type="term" value="F:ATP binding"/>
    <property type="evidence" value="ECO:0007669"/>
    <property type="project" value="InterPro"/>
</dbReference>
<evidence type="ECO:0000256" key="1">
    <source>
        <dbReference type="ARBA" id="ARBA00022692"/>
    </source>
</evidence>
<dbReference type="Gene3D" id="1.20.1560.10">
    <property type="entry name" value="ABC transporter type 1, transmembrane domain"/>
    <property type="match status" value="1"/>
</dbReference>
<gene>
    <name evidence="5" type="ORF">TCEB3V08_LOCUS9874</name>
</gene>
<dbReference type="PROSITE" id="PS50929">
    <property type="entry name" value="ABC_TM1F"/>
    <property type="match status" value="1"/>
</dbReference>
<reference evidence="5" key="1">
    <citation type="submission" date="2020-11" db="EMBL/GenBank/DDBJ databases">
        <authorList>
            <person name="Tran Van P."/>
        </authorList>
    </citation>
    <scope>NUCLEOTIDE SEQUENCE</scope>
</reference>
<dbReference type="AlphaFoldDB" id="A0A7R9H4P0"/>
<dbReference type="GO" id="GO:0016020">
    <property type="term" value="C:membrane"/>
    <property type="evidence" value="ECO:0007669"/>
    <property type="project" value="InterPro"/>
</dbReference>
<feature type="domain" description="ABC transmembrane type-1" evidence="4">
    <location>
        <begin position="1"/>
        <end position="49"/>
    </location>
</feature>
<dbReference type="InterPro" id="IPR011527">
    <property type="entry name" value="ABC1_TM_dom"/>
</dbReference>
<keyword evidence="2" id="KW-1133">Transmembrane helix</keyword>
<sequence>MTSDTIASALSRKELEVYGQAGSIAEEVLSSIRTVVAFGGESKEVDRYQFGLVIENKYDVSTMFTSYVRRHYSMGGWVRASQTTVDTSRLSEQGFGTSMAPTRVDDCSARAPAFSWSELATPLRLTIGGLGAGTRIKFLVICHRDLSCTHRLSILSSQTLFRYSRTISRTAWTLQLQLALSTGSLKICQAFLSRIFSRTCLRIESRKEACGALLGRCLGVEASSDPLMAEVMISAPQSISAAVRKVFFSVMMASMNIGMSSPYFETFSISIRSSSQSIFSH</sequence>
<name>A0A7R9H4P0_TIMCR</name>
<evidence type="ECO:0000313" key="5">
    <source>
        <dbReference type="EMBL" id="CAD7409121.1"/>
    </source>
</evidence>
<keyword evidence="3" id="KW-0472">Membrane</keyword>